<reference evidence="2 3" key="1">
    <citation type="journal article" date="2019" name="BMC Genomics">
        <title>Chromosome level assembly and comparative genome analysis confirm lager-brewing yeasts originated from a single hybridization.</title>
        <authorList>
            <person name="Salazar A.N."/>
            <person name="Gorter de Vries A.R."/>
            <person name="van den Broek M."/>
            <person name="Brouwers N."/>
            <person name="de la Torre Cortes P."/>
            <person name="Kuijpers N.G.A."/>
            <person name="Daran J.G."/>
            <person name="Abeel T."/>
        </authorList>
    </citation>
    <scope>NUCLEOTIDE SEQUENCE [LARGE SCALE GENOMIC DNA]</scope>
    <source>
        <strain evidence="2 3">CBS 1483</strain>
    </source>
</reference>
<proteinExistence type="predicted"/>
<evidence type="ECO:0000259" key="1">
    <source>
        <dbReference type="Pfam" id="PF08546"/>
    </source>
</evidence>
<evidence type="ECO:0000313" key="2">
    <source>
        <dbReference type="EMBL" id="QID78717.1"/>
    </source>
</evidence>
<dbReference type="GO" id="GO:0008677">
    <property type="term" value="F:2-dehydropantoate 2-reductase activity"/>
    <property type="evidence" value="ECO:0007669"/>
    <property type="project" value="TreeGrafter"/>
</dbReference>
<dbReference type="GO" id="GO:0050661">
    <property type="term" value="F:NADP binding"/>
    <property type="evidence" value="ECO:0007669"/>
    <property type="project" value="TreeGrafter"/>
</dbReference>
<dbReference type="OrthoDB" id="73846at2759"/>
<dbReference type="InterPro" id="IPR050838">
    <property type="entry name" value="Ketopantoate_reductase"/>
</dbReference>
<dbReference type="Proteomes" id="UP000501346">
    <property type="component" value="Chromosome ScIV"/>
</dbReference>
<accession>A0A6C1DQ39</accession>
<dbReference type="InterPro" id="IPR013328">
    <property type="entry name" value="6PGD_dom2"/>
</dbReference>
<dbReference type="PANTHER" id="PTHR43765:SF4">
    <property type="entry name" value="CYTOCHROME B TRANSLATIONAL ACTIVATOR PROTEIN CBS2"/>
    <property type="match status" value="1"/>
</dbReference>
<organism evidence="2 3">
    <name type="scientific">Saccharomyces pastorianus</name>
    <name type="common">Lager yeast</name>
    <name type="synonym">Saccharomyces cerevisiae x Saccharomyces eubayanus</name>
    <dbReference type="NCBI Taxonomy" id="27292"/>
    <lineage>
        <taxon>Eukaryota</taxon>
        <taxon>Fungi</taxon>
        <taxon>Dikarya</taxon>
        <taxon>Ascomycota</taxon>
        <taxon>Saccharomycotina</taxon>
        <taxon>Saccharomycetes</taxon>
        <taxon>Saccharomycetales</taxon>
        <taxon>Saccharomycetaceae</taxon>
        <taxon>Saccharomyces</taxon>
    </lineage>
</organism>
<dbReference type="SUPFAM" id="SSF48179">
    <property type="entry name" value="6-phosphogluconate dehydrogenase C-terminal domain-like"/>
    <property type="match status" value="1"/>
</dbReference>
<dbReference type="EMBL" id="CP048985">
    <property type="protein sequence ID" value="QID78717.1"/>
    <property type="molecule type" value="Genomic_DNA"/>
</dbReference>
<gene>
    <name evidence="2" type="primary">CBS2_1</name>
    <name evidence="2" type="ORF">GRS66_000936</name>
</gene>
<dbReference type="Gene3D" id="1.10.1040.10">
    <property type="entry name" value="N-(1-d-carboxylethyl)-l-norvaline Dehydrogenase, domain 2"/>
    <property type="match status" value="1"/>
</dbReference>
<name>A0A6C1DQ39_SACPS</name>
<evidence type="ECO:0000313" key="3">
    <source>
        <dbReference type="Proteomes" id="UP000501346"/>
    </source>
</evidence>
<keyword evidence="3" id="KW-1185">Reference proteome</keyword>
<sequence length="389" mass="44646">MSSSIPRVYSLGNSAMTYLLALRIAQLPSQPKVPSVVLLLNDQKKLNRFLNNDSKIIVKSSNNNKEIYHRQFMASCVPPILSNGEIAPIENLIVSDPSSKFITAQLSKYNKSLRPETNILFLNPSLNLLEHLYRYRWRFDEARPNLFMGFTTPVDVGTIHQEFQLSLKVKGRIQFHIAKIDGFPRMSSAGKSASLSLRGDRQKNEKENNTFYKLFREISRLRSGIGSDLVSFDLHVHGFQDLFFTELEKLILESCTEPLLAVYDCVYKKELLKIPGAQDIIKKLISEQLSIIDRSYPSLNTNPNYSVIFDKERIFSLVMRDLEVNGHKRAKLAQSLNQLNQTNINELNGFFVSLGKYKKCNCKWNDILLTLIKGKQFITKQKALDYHYL</sequence>
<protein>
    <submittedName>
        <fullName evidence="2">Cytochrome B translational activator protein cbs2</fullName>
    </submittedName>
</protein>
<dbReference type="InterPro" id="IPR013752">
    <property type="entry name" value="KPA_reductase"/>
</dbReference>
<dbReference type="PANTHER" id="PTHR43765">
    <property type="entry name" value="2-DEHYDROPANTOATE 2-REDUCTASE-RELATED"/>
    <property type="match status" value="1"/>
</dbReference>
<dbReference type="GO" id="GO:0005739">
    <property type="term" value="C:mitochondrion"/>
    <property type="evidence" value="ECO:0007669"/>
    <property type="project" value="TreeGrafter"/>
</dbReference>
<dbReference type="AlphaFoldDB" id="A0A6C1DQ39"/>
<feature type="domain" description="Ketopantoate reductase C-terminal" evidence="1">
    <location>
        <begin position="247"/>
        <end position="376"/>
    </location>
</feature>
<dbReference type="Pfam" id="PF08546">
    <property type="entry name" value="ApbA_C"/>
    <property type="match status" value="1"/>
</dbReference>
<dbReference type="InterPro" id="IPR008927">
    <property type="entry name" value="6-PGluconate_DH-like_C_sf"/>
</dbReference>